<sequence length="396" mass="44315">MVIHYPADKARNSEDIADALNYRTITKAIIRHVEDNRFALLEKLTQDVLDIVKEHAWVTYAEVEIDKLLALRYADSVSMTMSYRRANSGRSTMRILITGATGLIGSSLTARLLALSHHITVLTRDERRARARLGDRPSYWQTLDDRQSLDDFDAVINLAGEPIAVKRWSAQQKERLCRSRWDLTERLAQLIKAGSTPPGVLISGSAVGYYGDQGQAVVTEEEPPHDEFTHQLCQRWETLALQAQSDATRVCLLRTGVVLAPQGGALAKMLPPFRFGLGGPIGDGRQYLPWIHLDDMVNGIIYLLDHATLTGPFNMVAPYPVHNEQFAAQLANVLDRPAFLRVPAFVMRLLMGEAAVLVLGGQRAVPKRLEEAGFHFRYLELEQALDDVINQRAEAR</sequence>
<dbReference type="InterPro" id="IPR010099">
    <property type="entry name" value="SDR39U1"/>
</dbReference>
<dbReference type="EMBL" id="UGYK01000002">
    <property type="protein sequence ID" value="SUI52844.1"/>
    <property type="molecule type" value="Genomic_DNA"/>
</dbReference>
<dbReference type="PANTHER" id="PTHR11092:SF0">
    <property type="entry name" value="EPIMERASE FAMILY PROTEIN SDR39U1"/>
    <property type="match status" value="1"/>
</dbReference>
<reference evidence="3 4" key="1">
    <citation type="submission" date="2018-06" db="EMBL/GenBank/DDBJ databases">
        <authorList>
            <consortium name="Pathogen Informatics"/>
            <person name="Doyle S."/>
        </authorList>
    </citation>
    <scope>NUCLEOTIDE SEQUENCE [LARGE SCALE GENOMIC DNA]</scope>
    <source>
        <strain evidence="3 4">NCTC10211</strain>
    </source>
</reference>
<dbReference type="CDD" id="cd05242">
    <property type="entry name" value="SDR_a8"/>
    <property type="match status" value="1"/>
</dbReference>
<dbReference type="NCBIfam" id="TIGR01777">
    <property type="entry name" value="yfcH"/>
    <property type="match status" value="1"/>
</dbReference>
<evidence type="ECO:0000313" key="4">
    <source>
        <dbReference type="Proteomes" id="UP000254765"/>
    </source>
</evidence>
<comment type="similarity">
    <text evidence="1">Belongs to the NAD(P)-dependent epimerase/dehydratase family. SDR39U1 subfamily.</text>
</comment>
<evidence type="ECO:0000256" key="1">
    <source>
        <dbReference type="ARBA" id="ARBA00009353"/>
    </source>
</evidence>
<proteinExistence type="inferred from homology"/>
<dbReference type="InterPro" id="IPR013549">
    <property type="entry name" value="DUF1731"/>
</dbReference>
<dbReference type="InterPro" id="IPR001509">
    <property type="entry name" value="Epimerase_deHydtase"/>
</dbReference>
<gene>
    <name evidence="3" type="ORF">NCTC10211_02799</name>
</gene>
<dbReference type="SUPFAM" id="SSF55620">
    <property type="entry name" value="Tetrahydrobiopterin biosynthesis enzymes-like"/>
    <property type="match status" value="1"/>
</dbReference>
<organism evidence="3 4">
    <name type="scientific">Serratia marcescens</name>
    <dbReference type="NCBI Taxonomy" id="615"/>
    <lineage>
        <taxon>Bacteria</taxon>
        <taxon>Pseudomonadati</taxon>
        <taxon>Pseudomonadota</taxon>
        <taxon>Gammaproteobacteria</taxon>
        <taxon>Enterobacterales</taxon>
        <taxon>Yersiniaceae</taxon>
        <taxon>Serratia</taxon>
    </lineage>
</organism>
<dbReference type="InterPro" id="IPR043133">
    <property type="entry name" value="GTP-CH-I_C/QueF"/>
</dbReference>
<dbReference type="InterPro" id="IPR036291">
    <property type="entry name" value="NAD(P)-bd_dom_sf"/>
</dbReference>
<evidence type="ECO:0000313" key="3">
    <source>
        <dbReference type="EMBL" id="SUI52844.1"/>
    </source>
</evidence>
<evidence type="ECO:0000259" key="2">
    <source>
        <dbReference type="SMART" id="SM00905"/>
    </source>
</evidence>
<name>A0A379YZN7_SERMA</name>
<dbReference type="AlphaFoldDB" id="A0A379YZN7"/>
<dbReference type="Pfam" id="PF08338">
    <property type="entry name" value="DUF1731"/>
    <property type="match status" value="1"/>
</dbReference>
<dbReference type="InterPro" id="IPR006157">
    <property type="entry name" value="FolB_dom"/>
</dbReference>
<dbReference type="GO" id="GO:0006760">
    <property type="term" value="P:folic acid-containing compound metabolic process"/>
    <property type="evidence" value="ECO:0007669"/>
    <property type="project" value="InterPro"/>
</dbReference>
<accession>A0A379YZN7</accession>
<dbReference type="PANTHER" id="PTHR11092">
    <property type="entry name" value="SUGAR NUCLEOTIDE EPIMERASE RELATED"/>
    <property type="match status" value="1"/>
</dbReference>
<protein>
    <submittedName>
        <fullName evidence="3">Epimerase family protein SA0724</fullName>
    </submittedName>
</protein>
<dbReference type="Gene3D" id="3.40.50.720">
    <property type="entry name" value="NAD(P)-binding Rossmann-like Domain"/>
    <property type="match status" value="1"/>
</dbReference>
<dbReference type="NCBIfam" id="TIGR00526">
    <property type="entry name" value="folB_dom"/>
    <property type="match status" value="1"/>
</dbReference>
<dbReference type="Pfam" id="PF01370">
    <property type="entry name" value="Epimerase"/>
    <property type="match status" value="1"/>
</dbReference>
<dbReference type="Pfam" id="PF02152">
    <property type="entry name" value="FolB"/>
    <property type="match status" value="1"/>
</dbReference>
<dbReference type="SUPFAM" id="SSF51735">
    <property type="entry name" value="NAD(P)-binding Rossmann-fold domains"/>
    <property type="match status" value="1"/>
</dbReference>
<feature type="domain" description="Dihydroneopterin aldolase/epimerase" evidence="2">
    <location>
        <begin position="1"/>
        <end position="83"/>
    </location>
</feature>
<dbReference type="SMART" id="SM00905">
    <property type="entry name" value="FolB"/>
    <property type="match status" value="1"/>
</dbReference>
<dbReference type="Proteomes" id="UP000254765">
    <property type="component" value="Unassembled WGS sequence"/>
</dbReference>
<dbReference type="GO" id="GO:0004150">
    <property type="term" value="F:dihydroneopterin aldolase activity"/>
    <property type="evidence" value="ECO:0007669"/>
    <property type="project" value="InterPro"/>
</dbReference>
<dbReference type="Gene3D" id="3.30.1130.10">
    <property type="match status" value="1"/>
</dbReference>